<dbReference type="GO" id="GO:0008802">
    <property type="term" value="F:betaine-aldehyde dehydrogenase (NAD+) activity"/>
    <property type="evidence" value="ECO:0007669"/>
    <property type="project" value="UniProtKB-EC"/>
</dbReference>
<feature type="domain" description="Aldehyde dehydrogenase" evidence="5">
    <location>
        <begin position="20"/>
        <end position="476"/>
    </location>
</feature>
<feature type="active site" evidence="3">
    <location>
        <position position="252"/>
    </location>
</feature>
<gene>
    <name evidence="6" type="ORF">BDZ31_000961</name>
</gene>
<dbReference type="SUPFAM" id="SSF53720">
    <property type="entry name" value="ALDH-like"/>
    <property type="match status" value="1"/>
</dbReference>
<keyword evidence="2 4" id="KW-0560">Oxidoreductase</keyword>
<protein>
    <submittedName>
        <fullName evidence="6">Betaine-aldehyde dehydrogenase</fullName>
        <ecNumber evidence="6">1.2.1.8</ecNumber>
    </submittedName>
</protein>
<dbReference type="Pfam" id="PF00171">
    <property type="entry name" value="Aldedh"/>
    <property type="match status" value="1"/>
</dbReference>
<evidence type="ECO:0000256" key="3">
    <source>
        <dbReference type="PROSITE-ProRule" id="PRU10007"/>
    </source>
</evidence>
<keyword evidence="7" id="KW-1185">Reference proteome</keyword>
<comment type="caution">
    <text evidence="6">The sequence shown here is derived from an EMBL/GenBank/DDBJ whole genome shotgun (WGS) entry which is preliminary data.</text>
</comment>
<dbReference type="InterPro" id="IPR016162">
    <property type="entry name" value="Ald_DH_N"/>
</dbReference>
<dbReference type="FunFam" id="3.40.605.10:FF:000001">
    <property type="entry name" value="Aldehyde dehydrogenase 1"/>
    <property type="match status" value="1"/>
</dbReference>
<dbReference type="InterPro" id="IPR016160">
    <property type="entry name" value="Ald_DH_CS_CYS"/>
</dbReference>
<evidence type="ECO:0000259" key="5">
    <source>
        <dbReference type="Pfam" id="PF00171"/>
    </source>
</evidence>
<reference evidence="6 7" key="1">
    <citation type="submission" date="2020-08" db="EMBL/GenBank/DDBJ databases">
        <title>Genomic Encyclopedia of Archaeal and Bacterial Type Strains, Phase II (KMG-II): from individual species to whole genera.</title>
        <authorList>
            <person name="Goeker M."/>
        </authorList>
    </citation>
    <scope>NUCLEOTIDE SEQUENCE [LARGE SCALE GENOMIC DNA]</scope>
    <source>
        <strain evidence="6 7">DSM 23288</strain>
    </source>
</reference>
<dbReference type="Gene3D" id="3.40.309.10">
    <property type="entry name" value="Aldehyde Dehydrogenase, Chain A, domain 2"/>
    <property type="match status" value="1"/>
</dbReference>
<dbReference type="InterPro" id="IPR016161">
    <property type="entry name" value="Ald_DH/histidinol_DH"/>
</dbReference>
<dbReference type="NCBIfam" id="NF010000">
    <property type="entry name" value="PRK13473.1"/>
    <property type="match status" value="1"/>
</dbReference>
<dbReference type="InterPro" id="IPR029510">
    <property type="entry name" value="Ald_DH_CS_GLU"/>
</dbReference>
<dbReference type="Gene3D" id="3.40.605.10">
    <property type="entry name" value="Aldehyde Dehydrogenase, Chain A, domain 1"/>
    <property type="match status" value="1"/>
</dbReference>
<evidence type="ECO:0000256" key="4">
    <source>
        <dbReference type="RuleBase" id="RU003345"/>
    </source>
</evidence>
<proteinExistence type="inferred from homology"/>
<name>A0A840IBE0_9ACTN</name>
<comment type="similarity">
    <text evidence="1 4">Belongs to the aldehyde dehydrogenase family.</text>
</comment>
<sequence length="484" mass="50618">MHSVPEELLNLVGGELTAASDHRTEAVVNPATGAAIATVPVSTEADVDRAVAAARAAFPAWSGATPRARAEALLRVAQALEDDAERFARLEALDAGKPITGLLEEDVTLAIDNLRFFAGAARCLEGRAADEYLAGHTSFTRREAIGVVGQIAPWNYPLMMAVWKIGPALAAGNTVVLKPARTTPVTTLALGRLCAELLPPGVLNVIAGHGSAIGDSLVLHRDVAMVSLTGSVSTGQHIARLAADGVKRLHLELGGKAPAIVFDDADLETALPGLATAAFFNAGQDCTAATRVLAAKDVYDKVVDGLAAEARKLVLGDTLAPETTLGPLNSLGHRARVARFVDERPAHVELVTGGRVPDALTDGSFYEPTVLAGARQDDDVVQEEIFGPVVTVQPFADEEEALQLANDTPFGLASSVWTADVGRAMRASRAIHAGCVWVNTHLPLVSEMPHGGYKASGYGKDMSAYSLDDYTDVKHVMIADGAAG</sequence>
<dbReference type="PANTHER" id="PTHR11699">
    <property type="entry name" value="ALDEHYDE DEHYDROGENASE-RELATED"/>
    <property type="match status" value="1"/>
</dbReference>
<dbReference type="InterPro" id="IPR015590">
    <property type="entry name" value="Aldehyde_DH_dom"/>
</dbReference>
<dbReference type="PROSITE" id="PS00070">
    <property type="entry name" value="ALDEHYDE_DEHYDR_CYS"/>
    <property type="match status" value="1"/>
</dbReference>
<accession>A0A840IBE0</accession>
<dbReference type="InterPro" id="IPR016163">
    <property type="entry name" value="Ald_DH_C"/>
</dbReference>
<evidence type="ECO:0000256" key="2">
    <source>
        <dbReference type="ARBA" id="ARBA00023002"/>
    </source>
</evidence>
<evidence type="ECO:0000313" key="7">
    <source>
        <dbReference type="Proteomes" id="UP000585272"/>
    </source>
</evidence>
<dbReference type="PROSITE" id="PS00687">
    <property type="entry name" value="ALDEHYDE_DEHYDR_GLU"/>
    <property type="match status" value="1"/>
</dbReference>
<dbReference type="RefSeq" id="WP_183339511.1">
    <property type="nucleotide sequence ID" value="NZ_JACHNU010000001.1"/>
</dbReference>
<evidence type="ECO:0000313" key="6">
    <source>
        <dbReference type="EMBL" id="MBB4661388.1"/>
    </source>
</evidence>
<evidence type="ECO:0000256" key="1">
    <source>
        <dbReference type="ARBA" id="ARBA00009986"/>
    </source>
</evidence>
<dbReference type="EC" id="1.2.1.8" evidence="6"/>
<organism evidence="6 7">
    <name type="scientific">Conexibacter arvalis</name>
    <dbReference type="NCBI Taxonomy" id="912552"/>
    <lineage>
        <taxon>Bacteria</taxon>
        <taxon>Bacillati</taxon>
        <taxon>Actinomycetota</taxon>
        <taxon>Thermoleophilia</taxon>
        <taxon>Solirubrobacterales</taxon>
        <taxon>Conexibacteraceae</taxon>
        <taxon>Conexibacter</taxon>
    </lineage>
</organism>
<dbReference type="EMBL" id="JACHNU010000001">
    <property type="protein sequence ID" value="MBB4661388.1"/>
    <property type="molecule type" value="Genomic_DNA"/>
</dbReference>
<dbReference type="Proteomes" id="UP000585272">
    <property type="component" value="Unassembled WGS sequence"/>
</dbReference>
<dbReference type="AlphaFoldDB" id="A0A840IBE0"/>
<dbReference type="FunFam" id="3.40.309.10:FF:000009">
    <property type="entry name" value="Aldehyde dehydrogenase A"/>
    <property type="match status" value="1"/>
</dbReference>